<name>A0A1I7WEJ6_HETBA</name>
<dbReference type="WBParaSite" id="Hba_03378">
    <property type="protein sequence ID" value="Hba_03378"/>
    <property type="gene ID" value="Hba_03378"/>
</dbReference>
<evidence type="ECO:0000256" key="1">
    <source>
        <dbReference type="SAM" id="MobiDB-lite"/>
    </source>
</evidence>
<dbReference type="Proteomes" id="UP000095283">
    <property type="component" value="Unplaced"/>
</dbReference>
<evidence type="ECO:0000313" key="2">
    <source>
        <dbReference type="Proteomes" id="UP000095283"/>
    </source>
</evidence>
<proteinExistence type="predicted"/>
<feature type="region of interest" description="Disordered" evidence="1">
    <location>
        <begin position="1"/>
        <end position="38"/>
    </location>
</feature>
<evidence type="ECO:0000313" key="3">
    <source>
        <dbReference type="WBParaSite" id="Hba_03378"/>
    </source>
</evidence>
<dbReference type="AlphaFoldDB" id="A0A1I7WEJ6"/>
<protein>
    <submittedName>
        <fullName evidence="3">POC5</fullName>
    </submittedName>
</protein>
<accession>A0A1I7WEJ6</accession>
<reference evidence="3" key="1">
    <citation type="submission" date="2016-11" db="UniProtKB">
        <authorList>
            <consortium name="WormBaseParasite"/>
        </authorList>
    </citation>
    <scope>IDENTIFICATION</scope>
</reference>
<keyword evidence="2" id="KW-1185">Reference proteome</keyword>
<organism evidence="2 3">
    <name type="scientific">Heterorhabditis bacteriophora</name>
    <name type="common">Entomopathogenic nematode worm</name>
    <dbReference type="NCBI Taxonomy" id="37862"/>
    <lineage>
        <taxon>Eukaryota</taxon>
        <taxon>Metazoa</taxon>
        <taxon>Ecdysozoa</taxon>
        <taxon>Nematoda</taxon>
        <taxon>Chromadorea</taxon>
        <taxon>Rhabditida</taxon>
        <taxon>Rhabditina</taxon>
        <taxon>Rhabditomorpha</taxon>
        <taxon>Strongyloidea</taxon>
        <taxon>Heterorhabditidae</taxon>
        <taxon>Heterorhabditis</taxon>
    </lineage>
</organism>
<sequence length="38" mass="4126">MSTSKDSEDSLLLYSKPSSMKRGTQETKNENNGFVGGT</sequence>